<dbReference type="EMBL" id="BARU01005110">
    <property type="protein sequence ID" value="GAH26861.1"/>
    <property type="molecule type" value="Genomic_DNA"/>
</dbReference>
<dbReference type="AlphaFoldDB" id="X1E0Q1"/>
<accession>X1E0Q1</accession>
<gene>
    <name evidence="1" type="ORF">S03H2_09843</name>
</gene>
<name>X1E0Q1_9ZZZZ</name>
<reference evidence="1" key="1">
    <citation type="journal article" date="2014" name="Front. Microbiol.">
        <title>High frequency of phylogenetically diverse reductive dehalogenase-homologous genes in deep subseafloor sedimentary metagenomes.</title>
        <authorList>
            <person name="Kawai M."/>
            <person name="Futagami T."/>
            <person name="Toyoda A."/>
            <person name="Takaki Y."/>
            <person name="Nishi S."/>
            <person name="Hori S."/>
            <person name="Arai W."/>
            <person name="Tsubouchi T."/>
            <person name="Morono Y."/>
            <person name="Uchiyama I."/>
            <person name="Ito T."/>
            <person name="Fujiyama A."/>
            <person name="Inagaki F."/>
            <person name="Takami H."/>
        </authorList>
    </citation>
    <scope>NUCLEOTIDE SEQUENCE</scope>
    <source>
        <strain evidence="1">Expedition CK06-06</strain>
    </source>
</reference>
<feature type="non-terminal residue" evidence="1">
    <location>
        <position position="1"/>
    </location>
</feature>
<evidence type="ECO:0000313" key="1">
    <source>
        <dbReference type="EMBL" id="GAH26861.1"/>
    </source>
</evidence>
<organism evidence="1">
    <name type="scientific">marine sediment metagenome</name>
    <dbReference type="NCBI Taxonomy" id="412755"/>
    <lineage>
        <taxon>unclassified sequences</taxon>
        <taxon>metagenomes</taxon>
        <taxon>ecological metagenomes</taxon>
    </lineage>
</organism>
<protein>
    <submittedName>
        <fullName evidence="1">Uncharacterized protein</fullName>
    </submittedName>
</protein>
<sequence>YATQENIRGSDLIFWFGLEDLIACTWVLPATYGMNRFHAITEIVEIT</sequence>
<comment type="caution">
    <text evidence="1">The sequence shown here is derived from an EMBL/GenBank/DDBJ whole genome shotgun (WGS) entry which is preliminary data.</text>
</comment>
<proteinExistence type="predicted"/>